<reference evidence="10" key="3">
    <citation type="submission" date="2017-10" db="EMBL/GenBank/DDBJ databases">
        <authorList>
            <person name="Frank J."/>
        </authorList>
    </citation>
    <scope>NUCLEOTIDE SEQUENCE [LARGE SCALE GENOMIC DNA]</scope>
</reference>
<dbReference type="AlphaFoldDB" id="Q1Q1I9"/>
<feature type="region of interest" description="Disordered" evidence="5">
    <location>
        <begin position="172"/>
        <end position="194"/>
    </location>
</feature>
<dbReference type="InterPro" id="IPR003825">
    <property type="entry name" value="Colicin-V_CvpA"/>
</dbReference>
<feature type="transmembrane region" description="Helical" evidence="6">
    <location>
        <begin position="64"/>
        <end position="87"/>
    </location>
</feature>
<evidence type="ECO:0000313" key="10">
    <source>
        <dbReference type="Proteomes" id="UP000221734"/>
    </source>
</evidence>
<dbReference type="PANTHER" id="PTHR37306:SF1">
    <property type="entry name" value="COLICIN V PRODUCTION PROTEIN"/>
    <property type="match status" value="1"/>
</dbReference>
<dbReference type="Pfam" id="PF02674">
    <property type="entry name" value="Colicin_V"/>
    <property type="match status" value="1"/>
</dbReference>
<comment type="subcellular location">
    <subcellularLocation>
        <location evidence="1">Membrane</location>
        <topology evidence="1">Multi-pass membrane protein</topology>
    </subcellularLocation>
</comment>
<feature type="transmembrane region" description="Helical" evidence="6">
    <location>
        <begin position="6"/>
        <end position="26"/>
    </location>
</feature>
<dbReference type="RefSeq" id="WP_099324335.1">
    <property type="nucleotide sequence ID" value="NZ_CP049055.1"/>
</dbReference>
<evidence type="ECO:0000256" key="4">
    <source>
        <dbReference type="ARBA" id="ARBA00023136"/>
    </source>
</evidence>
<dbReference type="EMBL" id="CT573071">
    <property type="protein sequence ID" value="CAJ73872.1"/>
    <property type="molecule type" value="Genomic_DNA"/>
</dbReference>
<evidence type="ECO:0000313" key="7">
    <source>
        <dbReference type="EMBL" id="CAJ73872.1"/>
    </source>
</evidence>
<accession>Q1Q1I9</accession>
<gene>
    <name evidence="8" type="ORF">KsCSTR_15190</name>
    <name evidence="9" type="ORF">KSMBR1_1003</name>
    <name evidence="7" type="ORF">kuste3115</name>
</gene>
<dbReference type="OrthoDB" id="280307at2"/>
<reference evidence="7" key="1">
    <citation type="journal article" date="2006" name="Nature">
        <title>Deciphering the evolution and metabolism of an anammox bacterium from a community genome.</title>
        <authorList>
            <person name="Strous M."/>
            <person name="Pelletier E."/>
            <person name="Mangenot S."/>
            <person name="Rattei T."/>
            <person name="Lehner A."/>
            <person name="Taylor M.W."/>
            <person name="Horn M."/>
            <person name="Daims H."/>
            <person name="Bartol-Mavel D."/>
            <person name="Wincker P."/>
            <person name="Barbe V."/>
            <person name="Fonknechten N."/>
            <person name="Vallenet D."/>
            <person name="Segurens B."/>
            <person name="Schenowitz-Truong C."/>
            <person name="Medigue C."/>
            <person name="Collingro A."/>
            <person name="Snel B."/>
            <person name="Dutilh B.E."/>
            <person name="OpDenCamp H.J.M."/>
            <person name="vanDerDrift C."/>
            <person name="Cirpus I."/>
            <person name="vanDePas-Schoonen K.T."/>
            <person name="Harhangi H.R."/>
            <person name="vanNiftrik L."/>
            <person name="Schmid M."/>
            <person name="Keltjens J."/>
            <person name="vanDeVossenberg J."/>
            <person name="Kartal B."/>
            <person name="Meier H."/>
            <person name="Frishman D."/>
            <person name="Huynen M.A."/>
            <person name="Mewes H."/>
            <person name="Weissenbach J."/>
            <person name="Jetten M.S.M."/>
            <person name="Wagner M."/>
            <person name="LePaslier D."/>
        </authorList>
    </citation>
    <scope>NUCLEOTIDE SEQUENCE</scope>
</reference>
<dbReference type="Proteomes" id="UP000221734">
    <property type="component" value="Chromosome Kuenenia_stuttgartiensis_MBR1"/>
</dbReference>
<dbReference type="EMBL" id="CP049055">
    <property type="protein sequence ID" value="QII10898.1"/>
    <property type="molecule type" value="Genomic_DNA"/>
</dbReference>
<sequence>MIWIDYSIFGVLFFAILFGFVSGPVMQFLRIGCLLISFFAAFFFHGVISNILKGILSQSVTDLLSYFTIFGVILAVTCFITNLLKIVINKSGISVGSRFFGGFLGIFKGVLFCGVIIFGVLLFCSESTRDRVNTSKIAAPIGKGMQRLVTIIPESVANKVRSYAEKIEELKTQKKKEATPEKEVTQKKEEIPPN</sequence>
<evidence type="ECO:0000256" key="3">
    <source>
        <dbReference type="ARBA" id="ARBA00022989"/>
    </source>
</evidence>
<keyword evidence="2 6" id="KW-0812">Transmembrane</keyword>
<evidence type="ECO:0000256" key="1">
    <source>
        <dbReference type="ARBA" id="ARBA00004141"/>
    </source>
</evidence>
<evidence type="ECO:0000256" key="5">
    <source>
        <dbReference type="SAM" id="MobiDB-lite"/>
    </source>
</evidence>
<feature type="transmembrane region" description="Helical" evidence="6">
    <location>
        <begin position="33"/>
        <end position="52"/>
    </location>
</feature>
<evidence type="ECO:0000313" key="8">
    <source>
        <dbReference type="EMBL" id="QII10898.1"/>
    </source>
</evidence>
<organism evidence="7">
    <name type="scientific">Kuenenia stuttgartiensis</name>
    <dbReference type="NCBI Taxonomy" id="174633"/>
    <lineage>
        <taxon>Bacteria</taxon>
        <taxon>Pseudomonadati</taxon>
        <taxon>Planctomycetota</taxon>
        <taxon>Candidatus Brocadiia</taxon>
        <taxon>Candidatus Brocadiales</taxon>
        <taxon>Candidatus Brocadiaceae</taxon>
        <taxon>Candidatus Kuenenia</taxon>
    </lineage>
</organism>
<evidence type="ECO:0000256" key="2">
    <source>
        <dbReference type="ARBA" id="ARBA00022692"/>
    </source>
</evidence>
<dbReference type="PANTHER" id="PTHR37306">
    <property type="entry name" value="COLICIN V PRODUCTION PROTEIN"/>
    <property type="match status" value="1"/>
</dbReference>
<dbReference type="EMBL" id="LT934425">
    <property type="protein sequence ID" value="SOH03509.1"/>
    <property type="molecule type" value="Genomic_DNA"/>
</dbReference>
<keyword evidence="4 6" id="KW-0472">Membrane</keyword>
<dbReference type="Proteomes" id="UP000501926">
    <property type="component" value="Chromosome"/>
</dbReference>
<reference evidence="9" key="4">
    <citation type="submission" date="2017-10" db="EMBL/GenBank/DDBJ databases">
        <authorList>
            <person name="Banno H."/>
            <person name="Chua N.-H."/>
        </authorList>
    </citation>
    <scope>NUCLEOTIDE SEQUENCE [LARGE SCALE GENOMIC DNA]</scope>
    <source>
        <strain evidence="9">Kuenenia_mbr1_ru-nijmegen</strain>
    </source>
</reference>
<keyword evidence="3 6" id="KW-1133">Transmembrane helix</keyword>
<dbReference type="KEGG" id="kst:KSMBR1_1003"/>
<proteinExistence type="predicted"/>
<reference evidence="7" key="2">
    <citation type="submission" date="2006-01" db="EMBL/GenBank/DDBJ databases">
        <authorList>
            <person name="Genoscope"/>
        </authorList>
    </citation>
    <scope>NUCLEOTIDE SEQUENCE</scope>
</reference>
<evidence type="ECO:0000313" key="11">
    <source>
        <dbReference type="Proteomes" id="UP000501926"/>
    </source>
</evidence>
<reference evidence="8 11" key="5">
    <citation type="submission" date="2020-02" db="EMBL/GenBank/DDBJ databases">
        <title>Newly sequenced genome of strain CSTR1 showed variability in Candidatus Kuenenia stuttgartiensis genomes.</title>
        <authorList>
            <person name="Ding C."/>
            <person name="Adrian L."/>
        </authorList>
    </citation>
    <scope>NUCLEOTIDE SEQUENCE [LARGE SCALE GENOMIC DNA]</scope>
    <source>
        <strain evidence="8 11">CSTR1</strain>
    </source>
</reference>
<evidence type="ECO:0000313" key="9">
    <source>
        <dbReference type="EMBL" id="SOH03509.1"/>
    </source>
</evidence>
<feature type="transmembrane region" description="Helical" evidence="6">
    <location>
        <begin position="99"/>
        <end position="123"/>
    </location>
</feature>
<protein>
    <submittedName>
        <fullName evidence="8">Colicin V production protein</fullName>
    </submittedName>
</protein>
<dbReference type="GO" id="GO:0016020">
    <property type="term" value="C:membrane"/>
    <property type="evidence" value="ECO:0007669"/>
    <property type="project" value="UniProtKB-SubCell"/>
</dbReference>
<evidence type="ECO:0000256" key="6">
    <source>
        <dbReference type="SAM" id="Phobius"/>
    </source>
</evidence>
<name>Q1Q1I9_KUEST</name>
<keyword evidence="10" id="KW-1185">Reference proteome</keyword>
<dbReference type="GO" id="GO:0009403">
    <property type="term" value="P:toxin biosynthetic process"/>
    <property type="evidence" value="ECO:0007669"/>
    <property type="project" value="InterPro"/>
</dbReference>